<dbReference type="Gene3D" id="2.120.10.80">
    <property type="entry name" value="Kelch-type beta propeller"/>
    <property type="match status" value="1"/>
</dbReference>
<keyword evidence="1 2" id="KW-0732">Signal</keyword>
<dbReference type="InterPro" id="IPR013519">
    <property type="entry name" value="Int_alpha_beta-p"/>
</dbReference>
<proteinExistence type="predicted"/>
<dbReference type="RefSeq" id="WP_348738192.1">
    <property type="nucleotide sequence ID" value="NZ_CAXJRC010000013.1"/>
</dbReference>
<dbReference type="Pfam" id="PF14312">
    <property type="entry name" value="FG-GAP_2"/>
    <property type="match status" value="2"/>
</dbReference>
<dbReference type="PANTHER" id="PTHR36220">
    <property type="entry name" value="UNNAMED PRODUCT"/>
    <property type="match status" value="1"/>
</dbReference>
<reference evidence="3 4" key="1">
    <citation type="submission" date="2024-05" db="EMBL/GenBank/DDBJ databases">
        <authorList>
            <person name="Duchaud E."/>
        </authorList>
    </citation>
    <scope>NUCLEOTIDE SEQUENCE [LARGE SCALE GENOMIC DNA]</scope>
    <source>
        <strain evidence="3">Ena-SAMPLE-TAB-13-05-2024-13:56:06:370-140305</strain>
    </source>
</reference>
<dbReference type="NCBIfam" id="TIGR04183">
    <property type="entry name" value="Por_Secre_tail"/>
    <property type="match status" value="1"/>
</dbReference>
<dbReference type="InterPro" id="IPR026444">
    <property type="entry name" value="Secre_tail"/>
</dbReference>
<dbReference type="PANTHER" id="PTHR36220:SF1">
    <property type="entry name" value="GAMMA TUBULIN COMPLEX COMPONENT C-TERMINAL DOMAIN-CONTAINING PROTEIN"/>
    <property type="match status" value="1"/>
</dbReference>
<dbReference type="PROSITE" id="PS51470">
    <property type="entry name" value="FG_GAP"/>
    <property type="match status" value="1"/>
</dbReference>
<feature type="signal peptide" evidence="2">
    <location>
        <begin position="1"/>
        <end position="17"/>
    </location>
</feature>
<evidence type="ECO:0000256" key="2">
    <source>
        <dbReference type="SAM" id="SignalP"/>
    </source>
</evidence>
<evidence type="ECO:0000313" key="3">
    <source>
        <dbReference type="EMBL" id="CAL2106417.1"/>
    </source>
</evidence>
<dbReference type="EMBL" id="CAXJRC010000013">
    <property type="protein sequence ID" value="CAL2106417.1"/>
    <property type="molecule type" value="Genomic_DNA"/>
</dbReference>
<keyword evidence="4" id="KW-1185">Reference proteome</keyword>
<dbReference type="Proteomes" id="UP001497602">
    <property type="component" value="Unassembled WGS sequence"/>
</dbReference>
<evidence type="ECO:0000313" key="4">
    <source>
        <dbReference type="Proteomes" id="UP001497602"/>
    </source>
</evidence>
<accession>A0ABM9PL65</accession>
<dbReference type="InterPro" id="IPR011043">
    <property type="entry name" value="Gal_Oxase/kelch_b-propeller"/>
</dbReference>
<evidence type="ECO:0000256" key="1">
    <source>
        <dbReference type="ARBA" id="ARBA00022729"/>
    </source>
</evidence>
<comment type="caution">
    <text evidence="3">The sequence shown here is derived from an EMBL/GenBank/DDBJ whole genome shotgun (WGS) entry which is preliminary data.</text>
</comment>
<feature type="chain" id="PRO_5046727631" evidence="2">
    <location>
        <begin position="18"/>
        <end position="497"/>
    </location>
</feature>
<name>A0ABM9PL65_9FLAO</name>
<gene>
    <name evidence="3" type="ORF">T190115A13A_210071</name>
</gene>
<protein>
    <submittedName>
        <fullName evidence="3">Por_Secre_tail domain-containing protein</fullName>
    </submittedName>
</protein>
<sequence>MKKITLLFLLVPLVNFAQWTQLGNTVAGEFASDRAGNVSLSSDGTVMAIGARYNNGNGTKSGHVRVFGYEANQWIQIGEDINGEAIDDLSGQALSLSGDGTTVAIGALFNDGNGRNSGHVRIFKNVNGTWNQIGTDIDGEALANNSGGAVSINHNGTILAIGARYNDANGIQDTGHVRVYQYEAGIWEQLGNDIDGAANHNFFGTSVAISADGYTVAIGAPYNNNKNGEDAGHVQIYQYTSGSWNQIGDDINGETEDDNSGEVISLSDDGSTIAIGARSNDGNGSNSGHVRVYKNISGSWTQLGSDIDGPSSNKFFPSSLSLNADGTTLAIGASFVHSSVVNSGTIHVMNYKANNWSLVETVISGANENDYSGFSVSISNDGNTVAIGSELNSDNGLESGHVRVLTNSQVLSSSTFNAQDFKAFPNPTHNNVQINLGNNYTNVLLTITNAIGQTIFQKNYTNTNILTVPIYGSNGVYYLEINTSTGKNEVLKIVKQD</sequence>
<organism evidence="3 4">
    <name type="scientific">Tenacibaculum vairaonense</name>
    <dbReference type="NCBI Taxonomy" id="3137860"/>
    <lineage>
        <taxon>Bacteria</taxon>
        <taxon>Pseudomonadati</taxon>
        <taxon>Bacteroidota</taxon>
        <taxon>Flavobacteriia</taxon>
        <taxon>Flavobacteriales</taxon>
        <taxon>Flavobacteriaceae</taxon>
        <taxon>Tenacibaculum</taxon>
    </lineage>
</organism>
<dbReference type="SUPFAM" id="SSF50965">
    <property type="entry name" value="Galactose oxidase, central domain"/>
    <property type="match status" value="2"/>
</dbReference>
<dbReference type="InterPro" id="IPR013517">
    <property type="entry name" value="FG-GAP"/>
</dbReference>
<dbReference type="InterPro" id="IPR015915">
    <property type="entry name" value="Kelch-typ_b-propeller"/>
</dbReference>